<keyword evidence="2" id="KW-1185">Reference proteome</keyword>
<evidence type="ECO:0000313" key="1">
    <source>
        <dbReference type="EMBL" id="KAI3825499.1"/>
    </source>
</evidence>
<organism evidence="1 2">
    <name type="scientific">Smallanthus sonchifolius</name>
    <dbReference type="NCBI Taxonomy" id="185202"/>
    <lineage>
        <taxon>Eukaryota</taxon>
        <taxon>Viridiplantae</taxon>
        <taxon>Streptophyta</taxon>
        <taxon>Embryophyta</taxon>
        <taxon>Tracheophyta</taxon>
        <taxon>Spermatophyta</taxon>
        <taxon>Magnoliopsida</taxon>
        <taxon>eudicotyledons</taxon>
        <taxon>Gunneridae</taxon>
        <taxon>Pentapetalae</taxon>
        <taxon>asterids</taxon>
        <taxon>campanulids</taxon>
        <taxon>Asterales</taxon>
        <taxon>Asteraceae</taxon>
        <taxon>Asteroideae</taxon>
        <taxon>Heliantheae alliance</taxon>
        <taxon>Millerieae</taxon>
        <taxon>Smallanthus</taxon>
    </lineage>
</organism>
<evidence type="ECO:0000313" key="2">
    <source>
        <dbReference type="Proteomes" id="UP001056120"/>
    </source>
</evidence>
<dbReference type="Proteomes" id="UP001056120">
    <property type="component" value="Linkage Group LG02"/>
</dbReference>
<sequence length="123" mass="13714">MRLVCELKSADVELDNADMNYEFEARGFQETVVSKPIGAALIAHVIETMPEPVAYSQVSATHVVYTSCTKCTGYESKSQNVQVPLKNMALYSAFMSSYEDFVAGQLTATNLLGEDCWESMYRF</sequence>
<reference evidence="1 2" key="2">
    <citation type="journal article" date="2022" name="Mol. Ecol. Resour.">
        <title>The genomes of chicory, endive, great burdock and yacon provide insights into Asteraceae paleo-polyploidization history and plant inulin production.</title>
        <authorList>
            <person name="Fan W."/>
            <person name="Wang S."/>
            <person name="Wang H."/>
            <person name="Wang A."/>
            <person name="Jiang F."/>
            <person name="Liu H."/>
            <person name="Zhao H."/>
            <person name="Xu D."/>
            <person name="Zhang Y."/>
        </authorList>
    </citation>
    <scope>NUCLEOTIDE SEQUENCE [LARGE SCALE GENOMIC DNA]</scope>
    <source>
        <strain evidence="2">cv. Yunnan</strain>
        <tissue evidence="1">Leaves</tissue>
    </source>
</reference>
<accession>A0ACB9K012</accession>
<protein>
    <submittedName>
        <fullName evidence="1">Uncharacterized protein</fullName>
    </submittedName>
</protein>
<gene>
    <name evidence="1" type="ORF">L1987_06989</name>
</gene>
<reference evidence="2" key="1">
    <citation type="journal article" date="2022" name="Mol. Ecol. Resour.">
        <title>The genomes of chicory, endive, great burdock and yacon provide insights into Asteraceae palaeo-polyploidization history and plant inulin production.</title>
        <authorList>
            <person name="Fan W."/>
            <person name="Wang S."/>
            <person name="Wang H."/>
            <person name="Wang A."/>
            <person name="Jiang F."/>
            <person name="Liu H."/>
            <person name="Zhao H."/>
            <person name="Xu D."/>
            <person name="Zhang Y."/>
        </authorList>
    </citation>
    <scope>NUCLEOTIDE SEQUENCE [LARGE SCALE GENOMIC DNA]</scope>
    <source>
        <strain evidence="2">cv. Yunnan</strain>
    </source>
</reference>
<name>A0ACB9K012_9ASTR</name>
<comment type="caution">
    <text evidence="1">The sequence shown here is derived from an EMBL/GenBank/DDBJ whole genome shotgun (WGS) entry which is preliminary data.</text>
</comment>
<dbReference type="EMBL" id="CM042019">
    <property type="protein sequence ID" value="KAI3825499.1"/>
    <property type="molecule type" value="Genomic_DNA"/>
</dbReference>
<proteinExistence type="predicted"/>